<sequence length="139" mass="16097">MRALPPEVWDVFFTIMFHEWLRMNLFDVSFMSNDEEWSPRFAILCWPLWMRRCRLLLASKAGVMDDILVHGNRLVEECSQVARIGNIVRVGHVMIPSWVRPSFGVLINFILPHANIASLVEEEERGSYPVIVSPMLVEA</sequence>
<protein>
    <submittedName>
        <fullName evidence="1">Uncharacterized protein</fullName>
    </submittedName>
</protein>
<gene>
    <name evidence="1" type="ORF">V6N11_027795</name>
</gene>
<proteinExistence type="predicted"/>
<evidence type="ECO:0000313" key="1">
    <source>
        <dbReference type="EMBL" id="KAK8484531.1"/>
    </source>
</evidence>
<name>A0ABR1ZUY9_9ROSI</name>
<dbReference type="Proteomes" id="UP001396334">
    <property type="component" value="Unassembled WGS sequence"/>
</dbReference>
<dbReference type="EMBL" id="JBBPBN010000563">
    <property type="protein sequence ID" value="KAK8484531.1"/>
    <property type="molecule type" value="Genomic_DNA"/>
</dbReference>
<evidence type="ECO:0000313" key="2">
    <source>
        <dbReference type="Proteomes" id="UP001396334"/>
    </source>
</evidence>
<comment type="caution">
    <text evidence="1">The sequence shown here is derived from an EMBL/GenBank/DDBJ whole genome shotgun (WGS) entry which is preliminary data.</text>
</comment>
<organism evidence="1 2">
    <name type="scientific">Hibiscus sabdariffa</name>
    <name type="common">roselle</name>
    <dbReference type="NCBI Taxonomy" id="183260"/>
    <lineage>
        <taxon>Eukaryota</taxon>
        <taxon>Viridiplantae</taxon>
        <taxon>Streptophyta</taxon>
        <taxon>Embryophyta</taxon>
        <taxon>Tracheophyta</taxon>
        <taxon>Spermatophyta</taxon>
        <taxon>Magnoliopsida</taxon>
        <taxon>eudicotyledons</taxon>
        <taxon>Gunneridae</taxon>
        <taxon>Pentapetalae</taxon>
        <taxon>rosids</taxon>
        <taxon>malvids</taxon>
        <taxon>Malvales</taxon>
        <taxon>Malvaceae</taxon>
        <taxon>Malvoideae</taxon>
        <taxon>Hibiscus</taxon>
    </lineage>
</organism>
<accession>A0ABR1ZUY9</accession>
<reference evidence="1 2" key="1">
    <citation type="journal article" date="2024" name="G3 (Bethesda)">
        <title>Genome assembly of Hibiscus sabdariffa L. provides insights into metabolisms of medicinal natural products.</title>
        <authorList>
            <person name="Kim T."/>
        </authorList>
    </citation>
    <scope>NUCLEOTIDE SEQUENCE [LARGE SCALE GENOMIC DNA]</scope>
    <source>
        <strain evidence="1">TK-2024</strain>
        <tissue evidence="1">Old leaves</tissue>
    </source>
</reference>
<keyword evidence="2" id="KW-1185">Reference proteome</keyword>